<comment type="caution">
    <text evidence="2">The sequence shown here is derived from an EMBL/GenBank/DDBJ whole genome shotgun (WGS) entry which is preliminary data.</text>
</comment>
<feature type="region of interest" description="Disordered" evidence="1">
    <location>
        <begin position="115"/>
        <end position="192"/>
    </location>
</feature>
<gene>
    <name evidence="2" type="ORF">TOPH_07185</name>
</gene>
<feature type="compositionally biased region" description="Polar residues" evidence="1">
    <location>
        <begin position="115"/>
        <end position="124"/>
    </location>
</feature>
<feature type="compositionally biased region" description="Low complexity" evidence="1">
    <location>
        <begin position="143"/>
        <end position="168"/>
    </location>
</feature>
<organism evidence="2 3">
    <name type="scientific">Tolypocladium ophioglossoides (strain CBS 100239)</name>
    <name type="common">Snaketongue truffleclub</name>
    <name type="synonym">Elaphocordyceps ophioglossoides</name>
    <dbReference type="NCBI Taxonomy" id="1163406"/>
    <lineage>
        <taxon>Eukaryota</taxon>
        <taxon>Fungi</taxon>
        <taxon>Dikarya</taxon>
        <taxon>Ascomycota</taxon>
        <taxon>Pezizomycotina</taxon>
        <taxon>Sordariomycetes</taxon>
        <taxon>Hypocreomycetidae</taxon>
        <taxon>Hypocreales</taxon>
        <taxon>Ophiocordycipitaceae</taxon>
        <taxon>Tolypocladium</taxon>
    </lineage>
</organism>
<dbReference type="AlphaFoldDB" id="A0A0L0N2T5"/>
<keyword evidence="3" id="KW-1185">Reference proteome</keyword>
<evidence type="ECO:0000313" key="2">
    <source>
        <dbReference type="EMBL" id="KND88115.1"/>
    </source>
</evidence>
<protein>
    <submittedName>
        <fullName evidence="2">Uncharacterized protein</fullName>
    </submittedName>
</protein>
<feature type="non-terminal residue" evidence="2">
    <location>
        <position position="1"/>
    </location>
</feature>
<dbReference type="Proteomes" id="UP000036947">
    <property type="component" value="Unassembled WGS sequence"/>
</dbReference>
<dbReference type="EMBL" id="LFRF01000028">
    <property type="protein sequence ID" value="KND88115.1"/>
    <property type="molecule type" value="Genomic_DNA"/>
</dbReference>
<evidence type="ECO:0000256" key="1">
    <source>
        <dbReference type="SAM" id="MobiDB-lite"/>
    </source>
</evidence>
<sequence>RQILSRHDLSLLHPCRLVVNHLYHLRSYISPSSLCEQLIATCLPCDLHHSSQRSATPSPTWPVDPLLKPALNAFDQFPYAPCLAFPSWALCSALLPQTPPRWRIPINARMTSGAPFSTKSSFASSEKRARSLRVPESSTSTIPRMASTPAPAATRRSTRPTTSSSRAAGGRRTLTASPAQSPGTRTRRLAWRGRRLSAPTAAATWAMCSRARALRRRPMSGTASTASA</sequence>
<accession>A0A0L0N2T5</accession>
<name>A0A0L0N2T5_TOLOC</name>
<proteinExistence type="predicted"/>
<evidence type="ECO:0000313" key="3">
    <source>
        <dbReference type="Proteomes" id="UP000036947"/>
    </source>
</evidence>
<reference evidence="2 3" key="1">
    <citation type="journal article" date="2015" name="BMC Genomics">
        <title>The genome of the truffle-parasite Tolypocladium ophioglossoides and the evolution of antifungal peptaibiotics.</title>
        <authorList>
            <person name="Quandt C.A."/>
            <person name="Bushley K.E."/>
            <person name="Spatafora J.W."/>
        </authorList>
    </citation>
    <scope>NUCLEOTIDE SEQUENCE [LARGE SCALE GENOMIC DNA]</scope>
    <source>
        <strain evidence="2 3">CBS 100239</strain>
    </source>
</reference>